<evidence type="ECO:0000259" key="2">
    <source>
        <dbReference type="Pfam" id="PF07670"/>
    </source>
</evidence>
<organism evidence="3 4">
    <name type="scientific">Methanosarcina mazei WWM610</name>
    <dbReference type="NCBI Taxonomy" id="1434117"/>
    <lineage>
        <taxon>Archaea</taxon>
        <taxon>Methanobacteriati</taxon>
        <taxon>Methanobacteriota</taxon>
        <taxon>Stenosarchaea group</taxon>
        <taxon>Methanomicrobia</taxon>
        <taxon>Methanosarcinales</taxon>
        <taxon>Methanosarcinaceae</taxon>
        <taxon>Methanosarcina</taxon>
    </lineage>
</organism>
<dbReference type="InterPro" id="IPR011642">
    <property type="entry name" value="Gate_dom"/>
</dbReference>
<feature type="domain" description="Nucleoside transporter/FeoB GTPase Gate" evidence="2">
    <location>
        <begin position="13"/>
        <end position="111"/>
    </location>
</feature>
<dbReference type="RefSeq" id="WP_011032078.1">
    <property type="nucleotide sequence ID" value="NZ_CP009509.1"/>
</dbReference>
<sequence length="312" mass="34182">MIELFLSVLDFALPVLVMIFVGLVGTSVLVELGLMQKFSKLASPVFAYTNLPETCASSFVVAIGSADAANSMLLQAKKENCINDREVLLCSMMNATPAYFRELFTYQIPIVLPALGLVVGGFYSLVFVFTAVVKVLLIAVASRIFLKGNSCKAPETRSREKVSLKTAFERAFRKEFRLFLKIAGIYLIATTVIFILQEKGAFEIFSVLPLAELFKIPPETIVPLTSYVASPILGISLLGPMIHSGEMTEVQAMIVLMLGSMFMLPIFAIRSQLPRKVAIFGTRLGVQIVAYSTSISILVRFAILLILLSMVS</sequence>
<reference evidence="3 4" key="1">
    <citation type="submission" date="2014-07" db="EMBL/GenBank/DDBJ databases">
        <title>Methanogenic archaea and the global carbon cycle.</title>
        <authorList>
            <person name="Henriksen J.R."/>
            <person name="Luke J."/>
            <person name="Reinhart S."/>
            <person name="Benedict M.N."/>
            <person name="Youngblut N.D."/>
            <person name="Metcalf M.E."/>
            <person name="Whitaker R.J."/>
            <person name="Metcalf W.W."/>
        </authorList>
    </citation>
    <scope>NUCLEOTIDE SEQUENCE [LARGE SCALE GENOMIC DNA]</scope>
    <source>
        <strain evidence="3 4">WWM610</strain>
    </source>
</reference>
<dbReference type="PATRIC" id="fig|1434117.4.peg.1489"/>
<evidence type="ECO:0000313" key="4">
    <source>
        <dbReference type="Proteomes" id="UP000033058"/>
    </source>
</evidence>
<evidence type="ECO:0000256" key="1">
    <source>
        <dbReference type="SAM" id="Phobius"/>
    </source>
</evidence>
<dbReference type="PANTHER" id="PTHR38139:SF1">
    <property type="entry name" value="NUCLEOSIDE TRANSPORTER_FEOB GTPASE GATE DOMAIN-CONTAINING PROTEIN"/>
    <property type="match status" value="1"/>
</dbReference>
<protein>
    <submittedName>
        <fullName evidence="3">Membrane protein, putative</fullName>
    </submittedName>
</protein>
<keyword evidence="1" id="KW-0812">Transmembrane</keyword>
<accession>A0A0E3PWN0</accession>
<feature type="transmembrane region" description="Helical" evidence="1">
    <location>
        <begin position="288"/>
        <end position="311"/>
    </location>
</feature>
<proteinExistence type="predicted"/>
<feature type="transmembrane region" description="Helical" evidence="1">
    <location>
        <begin position="12"/>
        <end position="34"/>
    </location>
</feature>
<feature type="transmembrane region" description="Helical" evidence="1">
    <location>
        <begin position="250"/>
        <end position="268"/>
    </location>
</feature>
<dbReference type="EMBL" id="CP009509">
    <property type="protein sequence ID" value="AKB40169.1"/>
    <property type="molecule type" value="Genomic_DNA"/>
</dbReference>
<dbReference type="Proteomes" id="UP000033058">
    <property type="component" value="Chromosome"/>
</dbReference>
<feature type="transmembrane region" description="Helical" evidence="1">
    <location>
        <begin position="178"/>
        <end position="196"/>
    </location>
</feature>
<dbReference type="Pfam" id="PF07670">
    <property type="entry name" value="Gate"/>
    <property type="match status" value="1"/>
</dbReference>
<dbReference type="HOGENOM" id="CLU_048086_1_0_2"/>
<keyword evidence="1" id="KW-1133">Transmembrane helix</keyword>
<dbReference type="AlphaFoldDB" id="A0A0E3PWN0"/>
<name>A0A0E3PWN0_METMZ</name>
<evidence type="ECO:0000313" key="3">
    <source>
        <dbReference type="EMBL" id="AKB40169.1"/>
    </source>
</evidence>
<dbReference type="GeneID" id="24850861"/>
<keyword evidence="1" id="KW-0472">Membrane</keyword>
<gene>
    <name evidence="3" type="ORF">MSMAW_1178</name>
</gene>
<dbReference type="PANTHER" id="PTHR38139">
    <property type="entry name" value="GATE DOMAIN-CONTAINING PROTEIN"/>
    <property type="match status" value="1"/>
</dbReference>
<dbReference type="InterPro" id="IPR038880">
    <property type="entry name" value="MJ0871-like"/>
</dbReference>